<comment type="caution">
    <text evidence="6">The sequence shown here is derived from an EMBL/GenBank/DDBJ whole genome shotgun (WGS) entry which is preliminary data.</text>
</comment>
<dbReference type="AlphaFoldDB" id="A0A482XKV8"/>
<dbReference type="InParanoid" id="A0A482XKV8"/>
<comment type="similarity">
    <text evidence="3">Belongs to the PTH2 family.</text>
</comment>
<keyword evidence="7" id="KW-1185">Reference proteome</keyword>
<gene>
    <name evidence="6" type="ORF">LSTR_LSTR008305</name>
</gene>
<dbReference type="SMR" id="A0A482XKV8"/>
<dbReference type="InterPro" id="IPR023476">
    <property type="entry name" value="Pep_tRNA_hydro_II_dom_sf"/>
</dbReference>
<dbReference type="PANTHER" id="PTHR12649:SF11">
    <property type="entry name" value="PEPTIDYL-TRNA HYDROLASE 2, MITOCHONDRIAL"/>
    <property type="match status" value="1"/>
</dbReference>
<evidence type="ECO:0000256" key="1">
    <source>
        <dbReference type="ARBA" id="ARBA00013260"/>
    </source>
</evidence>
<proteinExistence type="inferred from homology"/>
<comment type="catalytic activity">
    <reaction evidence="4">
        <text>an N-acyl-L-alpha-aminoacyl-tRNA + H2O = an N-acyl-L-amino acid + a tRNA + H(+)</text>
        <dbReference type="Rhea" id="RHEA:54448"/>
        <dbReference type="Rhea" id="RHEA-COMP:10123"/>
        <dbReference type="Rhea" id="RHEA-COMP:13883"/>
        <dbReference type="ChEBI" id="CHEBI:15377"/>
        <dbReference type="ChEBI" id="CHEBI:15378"/>
        <dbReference type="ChEBI" id="CHEBI:59874"/>
        <dbReference type="ChEBI" id="CHEBI:78442"/>
        <dbReference type="ChEBI" id="CHEBI:138191"/>
        <dbReference type="EC" id="3.1.1.29"/>
    </reaction>
</comment>
<organism evidence="6 7">
    <name type="scientific">Laodelphax striatellus</name>
    <name type="common">Small brown planthopper</name>
    <name type="synonym">Delphax striatella</name>
    <dbReference type="NCBI Taxonomy" id="195883"/>
    <lineage>
        <taxon>Eukaryota</taxon>
        <taxon>Metazoa</taxon>
        <taxon>Ecdysozoa</taxon>
        <taxon>Arthropoda</taxon>
        <taxon>Hexapoda</taxon>
        <taxon>Insecta</taxon>
        <taxon>Pterygota</taxon>
        <taxon>Neoptera</taxon>
        <taxon>Paraneoptera</taxon>
        <taxon>Hemiptera</taxon>
        <taxon>Auchenorrhyncha</taxon>
        <taxon>Fulgoroidea</taxon>
        <taxon>Delphacidae</taxon>
        <taxon>Criomorphinae</taxon>
        <taxon>Laodelphax</taxon>
    </lineage>
</organism>
<evidence type="ECO:0000256" key="3">
    <source>
        <dbReference type="ARBA" id="ARBA00038050"/>
    </source>
</evidence>
<feature type="transmembrane region" description="Helical" evidence="5">
    <location>
        <begin position="6"/>
        <end position="24"/>
    </location>
</feature>
<reference evidence="6 7" key="1">
    <citation type="journal article" date="2017" name="Gigascience">
        <title>Genome sequence of the small brown planthopper, Laodelphax striatellus.</title>
        <authorList>
            <person name="Zhu J."/>
            <person name="Jiang F."/>
            <person name="Wang X."/>
            <person name="Yang P."/>
            <person name="Bao Y."/>
            <person name="Zhao W."/>
            <person name="Wang W."/>
            <person name="Lu H."/>
            <person name="Wang Q."/>
            <person name="Cui N."/>
            <person name="Li J."/>
            <person name="Chen X."/>
            <person name="Luo L."/>
            <person name="Yu J."/>
            <person name="Kang L."/>
            <person name="Cui F."/>
        </authorList>
    </citation>
    <scope>NUCLEOTIDE SEQUENCE [LARGE SCALE GENOMIC DNA]</scope>
    <source>
        <strain evidence="6">Lst14</strain>
    </source>
</reference>
<dbReference type="GO" id="GO:0005829">
    <property type="term" value="C:cytosol"/>
    <property type="evidence" value="ECO:0007669"/>
    <property type="project" value="TreeGrafter"/>
</dbReference>
<dbReference type="InterPro" id="IPR002833">
    <property type="entry name" value="PTH2"/>
</dbReference>
<dbReference type="GO" id="GO:0004045">
    <property type="term" value="F:peptidyl-tRNA hydrolase activity"/>
    <property type="evidence" value="ECO:0007669"/>
    <property type="project" value="UniProtKB-EC"/>
</dbReference>
<evidence type="ECO:0000256" key="4">
    <source>
        <dbReference type="ARBA" id="ARBA00048707"/>
    </source>
</evidence>
<dbReference type="Proteomes" id="UP000291343">
    <property type="component" value="Unassembled WGS sequence"/>
</dbReference>
<dbReference type="Pfam" id="PF01981">
    <property type="entry name" value="PTH2"/>
    <property type="match status" value="1"/>
</dbReference>
<dbReference type="EC" id="3.1.1.29" evidence="1"/>
<dbReference type="OrthoDB" id="1733656at2759"/>
<dbReference type="Gene3D" id="3.40.1490.10">
    <property type="entry name" value="Bit1"/>
    <property type="match status" value="1"/>
</dbReference>
<name>A0A482XKV8_LAOST</name>
<keyword evidence="5" id="KW-0812">Transmembrane</keyword>
<dbReference type="SUPFAM" id="SSF102462">
    <property type="entry name" value="Peptidyl-tRNA hydrolase II"/>
    <property type="match status" value="1"/>
</dbReference>
<evidence type="ECO:0000313" key="6">
    <source>
        <dbReference type="EMBL" id="RZF45928.1"/>
    </source>
</evidence>
<protein>
    <recommendedName>
        <fullName evidence="1">peptidyl-tRNA hydrolase</fullName>
        <ecNumber evidence="1">3.1.1.29</ecNumber>
    </recommendedName>
</protein>
<evidence type="ECO:0000256" key="2">
    <source>
        <dbReference type="ARBA" id="ARBA00022801"/>
    </source>
</evidence>
<keyword evidence="2" id="KW-0378">Hydrolase</keyword>
<keyword evidence="5" id="KW-1133">Transmembrane helix</keyword>
<dbReference type="FunFam" id="3.40.1490.10:FF:000002">
    <property type="entry name" value="Peptidyl-tRNA hydrolase 2, mitochondrial"/>
    <property type="match status" value="1"/>
</dbReference>
<sequence length="161" mass="17221">MDYPWIIKQLALAAVGTIVGYAIGKLAKKTLKNNEEKKQDGEQIDCHIALMINSSLKMGKGKVAAQCGHSVVALMKQTRKVSPHLYEACARGACRMQLYAVDSSDDFKRLKVAANQLSLTNYVVADAGRTQIASGSLTVLGVGPASADVIKQIVAGLPTYK</sequence>
<accession>A0A482XKV8</accession>
<dbReference type="PANTHER" id="PTHR12649">
    <property type="entry name" value="PEPTIDYL-TRNA HYDROLASE 2"/>
    <property type="match status" value="1"/>
</dbReference>
<evidence type="ECO:0000256" key="5">
    <source>
        <dbReference type="SAM" id="Phobius"/>
    </source>
</evidence>
<dbReference type="EMBL" id="QKKF02007569">
    <property type="protein sequence ID" value="RZF45928.1"/>
    <property type="molecule type" value="Genomic_DNA"/>
</dbReference>
<keyword evidence="5" id="KW-0472">Membrane</keyword>
<dbReference type="STRING" id="195883.A0A482XKV8"/>
<evidence type="ECO:0000313" key="7">
    <source>
        <dbReference type="Proteomes" id="UP000291343"/>
    </source>
</evidence>